<feature type="domain" description="Trehalase-like N-terminal" evidence="4">
    <location>
        <begin position="6"/>
        <end position="160"/>
    </location>
</feature>
<keyword evidence="6" id="KW-1185">Reference proteome</keyword>
<comment type="caution">
    <text evidence="5">The sequence shown here is derived from an EMBL/GenBank/DDBJ whole genome shotgun (WGS) entry which is preliminary data.</text>
</comment>
<dbReference type="PANTHER" id="PTHR31616:SF0">
    <property type="entry name" value="GLUCAN 1,4-ALPHA-GLUCOSIDASE"/>
    <property type="match status" value="1"/>
</dbReference>
<dbReference type="RefSeq" id="WP_310928180.1">
    <property type="nucleotide sequence ID" value="NZ_JAMQOQ010000002.1"/>
</dbReference>
<feature type="region of interest" description="Disordered" evidence="2">
    <location>
        <begin position="614"/>
        <end position="640"/>
    </location>
</feature>
<dbReference type="GO" id="GO:0016787">
    <property type="term" value="F:hydrolase activity"/>
    <property type="evidence" value="ECO:0007669"/>
    <property type="project" value="UniProtKB-KW"/>
</dbReference>
<dbReference type="Pfam" id="PF19291">
    <property type="entry name" value="TREH_N"/>
    <property type="match status" value="1"/>
</dbReference>
<proteinExistence type="inferred from homology"/>
<evidence type="ECO:0000313" key="6">
    <source>
        <dbReference type="Proteomes" id="UP001254813"/>
    </source>
</evidence>
<dbReference type="Proteomes" id="UP001254813">
    <property type="component" value="Unassembled WGS sequence"/>
</dbReference>
<evidence type="ECO:0000259" key="3">
    <source>
        <dbReference type="Pfam" id="PF00723"/>
    </source>
</evidence>
<organism evidence="5 6">
    <name type="scientific">Halogeometricum luteum</name>
    <dbReference type="NCBI Taxonomy" id="2950537"/>
    <lineage>
        <taxon>Archaea</taxon>
        <taxon>Methanobacteriati</taxon>
        <taxon>Methanobacteriota</taxon>
        <taxon>Stenosarchaea group</taxon>
        <taxon>Halobacteria</taxon>
        <taxon>Halobacteriales</taxon>
        <taxon>Haloferacaceae</taxon>
        <taxon>Halogeometricum</taxon>
    </lineage>
</organism>
<sequence length="640" mass="71444">MQTDFKPLEHYGVIGNLETCALVGRDGAVDWCCLPHVYSPSAFAAILDPDVGGRFAIGPADEYESEQAYLSRTNVLQTTFETASGTMTVTDFMPVVEANNEEQPEVRGLYRKVTCTEGSVEVDVEFDPQFDYGRADTAVNPVTDGVTATGDDSHLYLSTPTDLDTDGGAARGTYRLDAHDTQWYVLQYDMDSPTDAEDCERLLEETAQYWREWAHSCVESECLFGGQAHEYVVRSELVLKLLNYRETGALIAAPTTSLPEDVGGMRNWDYRYSWIRDGGITVRALTNLGHVEEANDYVHRFLKLSRMGDSAGVQPLYGVEGDGELEEEELDHLRGYRDSRPVRIGNEAADQRQLDVYGDLVLAMYQRFWSDGQDVTNEDWKALCDIAEYVCEHWDDEGAGIWELRGEPRHLVYSKVMCWVALDRSVRLADRTGRKGPVDHWRECREEIKETVLEKGFDEDLNSFTQSFEGAELDASSLLIALSGILPFDDERIVGTVDAVREHLTTDDGLVFRYEDDGLPGEEGAFVFCSFWLVNALVATGRVEEAWDVFESVLEHASPLGLFAEEINPESGRQIGNFPQGFSHIGLINSALFLREAEYDWATVGPLGQATLIQERERQEDGDADADETAAADAPQHGGD</sequence>
<reference evidence="5 6" key="1">
    <citation type="submission" date="2022-06" db="EMBL/GenBank/DDBJ databases">
        <title>Halogeometricum sp. a new haloarchaeum isolate from saline soil.</title>
        <authorList>
            <person name="Strakova D."/>
            <person name="Galisteo C."/>
            <person name="Sanchez-Porro C."/>
            <person name="Ventosa A."/>
        </authorList>
    </citation>
    <scope>NUCLEOTIDE SEQUENCE [LARGE SCALE GENOMIC DNA]</scope>
    <source>
        <strain evidence="6">S3BR25-2</strain>
    </source>
</reference>
<dbReference type="Gene3D" id="1.50.10.10">
    <property type="match status" value="1"/>
</dbReference>
<dbReference type="Pfam" id="PF00723">
    <property type="entry name" value="Glyco_hydro_15"/>
    <property type="match status" value="1"/>
</dbReference>
<protein>
    <submittedName>
        <fullName evidence="5">Glycoside hydrolase family 15 protein</fullName>
    </submittedName>
</protein>
<dbReference type="EMBL" id="JAMQOQ010000002">
    <property type="protein sequence ID" value="MDS0294342.1"/>
    <property type="molecule type" value="Genomic_DNA"/>
</dbReference>
<name>A0ABU2G0M4_9EURY</name>
<dbReference type="InterPro" id="IPR008928">
    <property type="entry name" value="6-hairpin_glycosidase_sf"/>
</dbReference>
<evidence type="ECO:0000256" key="2">
    <source>
        <dbReference type="SAM" id="MobiDB-lite"/>
    </source>
</evidence>
<accession>A0ABU2G0M4</accession>
<comment type="similarity">
    <text evidence="1">Belongs to the glycosyl hydrolase 15 family.</text>
</comment>
<gene>
    <name evidence="5" type="ORF">NDI79_09175</name>
</gene>
<dbReference type="InterPro" id="IPR011613">
    <property type="entry name" value="GH15-like"/>
</dbReference>
<evidence type="ECO:0000313" key="5">
    <source>
        <dbReference type="EMBL" id="MDS0294342.1"/>
    </source>
</evidence>
<dbReference type="PANTHER" id="PTHR31616">
    <property type="entry name" value="TREHALASE"/>
    <property type="match status" value="1"/>
</dbReference>
<keyword evidence="5" id="KW-0378">Hydrolase</keyword>
<dbReference type="SUPFAM" id="SSF48208">
    <property type="entry name" value="Six-hairpin glycosidases"/>
    <property type="match status" value="1"/>
</dbReference>
<dbReference type="InterPro" id="IPR045582">
    <property type="entry name" value="Trehalase-like_N"/>
</dbReference>
<feature type="domain" description="GH15-like" evidence="3">
    <location>
        <begin position="227"/>
        <end position="591"/>
    </location>
</feature>
<evidence type="ECO:0000256" key="1">
    <source>
        <dbReference type="ARBA" id="ARBA00006188"/>
    </source>
</evidence>
<evidence type="ECO:0000259" key="4">
    <source>
        <dbReference type="Pfam" id="PF19291"/>
    </source>
</evidence>
<dbReference type="InterPro" id="IPR012341">
    <property type="entry name" value="6hp_glycosidase-like_sf"/>
</dbReference>